<dbReference type="EMBL" id="CAXLJM020000078">
    <property type="protein sequence ID" value="CAL8129545.1"/>
    <property type="molecule type" value="Genomic_DNA"/>
</dbReference>
<comment type="caution">
    <text evidence="1">The sequence shown here is derived from an EMBL/GenBank/DDBJ whole genome shotgun (WGS) entry which is preliminary data.</text>
</comment>
<name>A0ABP1RKG5_9HEXA</name>
<keyword evidence="2" id="KW-1185">Reference proteome</keyword>
<sequence>MYTTRSRSNALEGLDILQLPSDGPCLCSVVNYKRGKAIRTEIEELGEEANTKETDLSIRSNINWSSKLHSNSYNQQNHKSRERKELISHHPISIERDIFNQYRFGFKFRYSYYNLDPCSL</sequence>
<accession>A0ABP1RKG5</accession>
<reference evidence="1 2" key="1">
    <citation type="submission" date="2024-08" db="EMBL/GenBank/DDBJ databases">
        <authorList>
            <person name="Cucini C."/>
            <person name="Frati F."/>
        </authorList>
    </citation>
    <scope>NUCLEOTIDE SEQUENCE [LARGE SCALE GENOMIC DNA]</scope>
</reference>
<evidence type="ECO:0000313" key="2">
    <source>
        <dbReference type="Proteomes" id="UP001642540"/>
    </source>
</evidence>
<proteinExistence type="predicted"/>
<evidence type="ECO:0000313" key="1">
    <source>
        <dbReference type="EMBL" id="CAL8129545.1"/>
    </source>
</evidence>
<gene>
    <name evidence="1" type="ORF">ODALV1_LOCUS23266</name>
</gene>
<organism evidence="1 2">
    <name type="scientific">Orchesella dallaii</name>
    <dbReference type="NCBI Taxonomy" id="48710"/>
    <lineage>
        <taxon>Eukaryota</taxon>
        <taxon>Metazoa</taxon>
        <taxon>Ecdysozoa</taxon>
        <taxon>Arthropoda</taxon>
        <taxon>Hexapoda</taxon>
        <taxon>Collembola</taxon>
        <taxon>Entomobryomorpha</taxon>
        <taxon>Entomobryoidea</taxon>
        <taxon>Orchesellidae</taxon>
        <taxon>Orchesellinae</taxon>
        <taxon>Orchesella</taxon>
    </lineage>
</organism>
<dbReference type="Proteomes" id="UP001642540">
    <property type="component" value="Unassembled WGS sequence"/>
</dbReference>
<protein>
    <submittedName>
        <fullName evidence="1">Uncharacterized protein</fullName>
    </submittedName>
</protein>